<name>Q1STP3_MEDTR</name>
<sequence>MHEAIPDFKVRTASDPFVWIIFVANVLEKNRTKHAEDLHHAVK</sequence>
<organism evidence="1">
    <name type="scientific">Medicago truncatula</name>
    <name type="common">Barrel medic</name>
    <name type="synonym">Medicago tribuloides</name>
    <dbReference type="NCBI Taxonomy" id="3880"/>
    <lineage>
        <taxon>Eukaryota</taxon>
        <taxon>Viridiplantae</taxon>
        <taxon>Streptophyta</taxon>
        <taxon>Embryophyta</taxon>
        <taxon>Tracheophyta</taxon>
        <taxon>Spermatophyta</taxon>
        <taxon>Magnoliopsida</taxon>
        <taxon>eudicotyledons</taxon>
        <taxon>Gunneridae</taxon>
        <taxon>Pentapetalae</taxon>
        <taxon>rosids</taxon>
        <taxon>fabids</taxon>
        <taxon>Fabales</taxon>
        <taxon>Fabaceae</taxon>
        <taxon>Papilionoideae</taxon>
        <taxon>50 kb inversion clade</taxon>
        <taxon>NPAAA clade</taxon>
        <taxon>Hologalegina</taxon>
        <taxon>IRL clade</taxon>
        <taxon>Trifolieae</taxon>
        <taxon>Medicago</taxon>
    </lineage>
</organism>
<proteinExistence type="predicted"/>
<protein>
    <submittedName>
        <fullName evidence="1">Uncharacterized protein</fullName>
    </submittedName>
</protein>
<reference evidence="1" key="1">
    <citation type="submission" date="2006-03" db="EMBL/GenBank/DDBJ databases">
        <authorList>
            <person name="Shaull S."/>
            <person name="Lin S."/>
            <person name="Dixon R."/>
            <person name="May G."/>
            <person name="Sumner L."/>
            <person name="Gonzales B."/>
            <person name="Cook D."/>
            <person name="Kim D."/>
            <person name="Roe B.A."/>
        </authorList>
    </citation>
    <scope>NUCLEOTIDE SEQUENCE</scope>
</reference>
<dbReference type="AlphaFoldDB" id="Q1STP3"/>
<evidence type="ECO:0000313" key="1">
    <source>
        <dbReference type="EMBL" id="ABE93046.1"/>
    </source>
</evidence>
<gene>
    <name evidence="1" type="ORF">MtrDRAFT_AC136139g18v2</name>
</gene>
<reference evidence="1" key="2">
    <citation type="submission" date="2007-04" db="EMBL/GenBank/DDBJ databases">
        <authorList>
            <consortium name="The International Medicago Genome Annotation Group"/>
        </authorList>
    </citation>
    <scope>NUCLEOTIDE SEQUENCE</scope>
</reference>
<dbReference type="EMBL" id="AC136139">
    <property type="protein sequence ID" value="ABE93046.1"/>
    <property type="molecule type" value="Genomic_DNA"/>
</dbReference>
<accession>Q1STP3</accession>